<dbReference type="EMBL" id="CM029039">
    <property type="protein sequence ID" value="KAG2644091.1"/>
    <property type="molecule type" value="Genomic_DNA"/>
</dbReference>
<feature type="compositionally biased region" description="Low complexity" evidence="1">
    <location>
        <begin position="107"/>
        <end position="119"/>
    </location>
</feature>
<keyword evidence="3" id="KW-1185">Reference proteome</keyword>
<dbReference type="Pfam" id="PF11321">
    <property type="entry name" value="DUF3123"/>
    <property type="match status" value="1"/>
</dbReference>
<dbReference type="InterPro" id="IPR021470">
    <property type="entry name" value="DUF3123"/>
</dbReference>
<feature type="compositionally biased region" description="Polar residues" evidence="1">
    <location>
        <begin position="1"/>
        <end position="12"/>
    </location>
</feature>
<protein>
    <submittedName>
        <fullName evidence="2">Uncharacterized protein</fullName>
    </submittedName>
</protein>
<proteinExistence type="predicted"/>
<evidence type="ECO:0000256" key="1">
    <source>
        <dbReference type="SAM" id="MobiDB-lite"/>
    </source>
</evidence>
<gene>
    <name evidence="2" type="ORF">PVAP13_2KG404700</name>
</gene>
<dbReference type="Proteomes" id="UP000823388">
    <property type="component" value="Chromosome 2K"/>
</dbReference>
<feature type="compositionally biased region" description="Polar residues" evidence="1">
    <location>
        <begin position="60"/>
        <end position="70"/>
    </location>
</feature>
<name>A0A8T0W488_PANVG</name>
<feature type="region of interest" description="Disordered" evidence="1">
    <location>
        <begin position="1"/>
        <end position="132"/>
    </location>
</feature>
<evidence type="ECO:0000313" key="2">
    <source>
        <dbReference type="EMBL" id="KAG2644091.1"/>
    </source>
</evidence>
<sequence>MVMPPRSSSSGMQGIRRELKRRRPKPLAPRRSAASKPSPPPPLEGSRYQGFSNRPEPEDPSSTASNSKSPPGSAGTHALRPPRPRPQTSPHPTVVTPSTPPPPPRSTPSSIGSASPSTTLGTDKHLTPGTEVGVRTRTTTLKTGDVLVFWLRGMIVSPAHGGGYEEVVYDGNWPPGDPYATVHVPRQHVRMMKPSPISKLAPSMFQSWLRPWTPPPSLPPANAPSSSASETAAAAAAARRKEMRPAPRPTTGGMSLCATPLSLRLIRSLLPEMEKQARAALPGYY</sequence>
<evidence type="ECO:0000313" key="3">
    <source>
        <dbReference type="Proteomes" id="UP000823388"/>
    </source>
</evidence>
<feature type="compositionally biased region" description="Low complexity" evidence="1">
    <location>
        <begin position="223"/>
        <end position="237"/>
    </location>
</feature>
<dbReference type="AlphaFoldDB" id="A0A8T0W488"/>
<accession>A0A8T0W488</accession>
<comment type="caution">
    <text evidence="2">The sequence shown here is derived from an EMBL/GenBank/DDBJ whole genome shotgun (WGS) entry which is preliminary data.</text>
</comment>
<organism evidence="2 3">
    <name type="scientific">Panicum virgatum</name>
    <name type="common">Blackwell switchgrass</name>
    <dbReference type="NCBI Taxonomy" id="38727"/>
    <lineage>
        <taxon>Eukaryota</taxon>
        <taxon>Viridiplantae</taxon>
        <taxon>Streptophyta</taxon>
        <taxon>Embryophyta</taxon>
        <taxon>Tracheophyta</taxon>
        <taxon>Spermatophyta</taxon>
        <taxon>Magnoliopsida</taxon>
        <taxon>Liliopsida</taxon>
        <taxon>Poales</taxon>
        <taxon>Poaceae</taxon>
        <taxon>PACMAD clade</taxon>
        <taxon>Panicoideae</taxon>
        <taxon>Panicodae</taxon>
        <taxon>Paniceae</taxon>
        <taxon>Panicinae</taxon>
        <taxon>Panicum</taxon>
        <taxon>Panicum sect. Hiantes</taxon>
    </lineage>
</organism>
<feature type="region of interest" description="Disordered" evidence="1">
    <location>
        <begin position="215"/>
        <end position="254"/>
    </location>
</feature>
<reference evidence="2" key="1">
    <citation type="submission" date="2020-05" db="EMBL/GenBank/DDBJ databases">
        <title>WGS assembly of Panicum virgatum.</title>
        <authorList>
            <person name="Lovell J.T."/>
            <person name="Jenkins J."/>
            <person name="Shu S."/>
            <person name="Juenger T.E."/>
            <person name="Schmutz J."/>
        </authorList>
    </citation>
    <scope>NUCLEOTIDE SEQUENCE</scope>
    <source>
        <strain evidence="2">AP13</strain>
    </source>
</reference>